<reference evidence="1 2" key="1">
    <citation type="submission" date="2022-05" db="EMBL/GenBank/DDBJ databases">
        <title>S8-45 Sphingomonas ultraviolaceadurans.</title>
        <authorList>
            <person name="Liu Y."/>
        </authorList>
    </citation>
    <scope>NUCLEOTIDE SEQUENCE [LARGE SCALE GENOMIC DNA]</scope>
    <source>
        <strain evidence="1 2">S8-45</strain>
    </source>
</reference>
<proteinExistence type="predicted"/>
<organism evidence="1 2">
    <name type="scientific">Sphingomonas glaciei</name>
    <dbReference type="NCBI Taxonomy" id="2938948"/>
    <lineage>
        <taxon>Bacteria</taxon>
        <taxon>Pseudomonadati</taxon>
        <taxon>Pseudomonadota</taxon>
        <taxon>Alphaproteobacteria</taxon>
        <taxon>Sphingomonadales</taxon>
        <taxon>Sphingomonadaceae</taxon>
        <taxon>Sphingomonas</taxon>
    </lineage>
</organism>
<keyword evidence="2" id="KW-1185">Reference proteome</keyword>
<sequence length="143" mass="15857">MRIRDIIHRDGARLRLSLAAGDSGDGPLLRLTEPEALFPASVMLDLYGIELLAGFLMSARLSAVGELADESCTGDTPLRMRLCAQGGANWVEIEQSGTRLLLHRKLWDRLYAELQLALAHGRHLRDVAPAIELALREARRLLH</sequence>
<gene>
    <name evidence="1" type="ORF">M1K48_11280</name>
</gene>
<dbReference type="RefSeq" id="WP_249455255.1">
    <property type="nucleotide sequence ID" value="NZ_CP097253.1"/>
</dbReference>
<name>A0ABY5MU66_9SPHN</name>
<evidence type="ECO:0000313" key="2">
    <source>
        <dbReference type="Proteomes" id="UP000831921"/>
    </source>
</evidence>
<dbReference type="EMBL" id="CP097253">
    <property type="protein sequence ID" value="UUR07514.1"/>
    <property type="molecule type" value="Genomic_DNA"/>
</dbReference>
<evidence type="ECO:0000313" key="1">
    <source>
        <dbReference type="EMBL" id="UUR07514.1"/>
    </source>
</evidence>
<protein>
    <submittedName>
        <fullName evidence="1">Uncharacterized protein</fullName>
    </submittedName>
</protein>
<dbReference type="Proteomes" id="UP000831921">
    <property type="component" value="Chromosome"/>
</dbReference>
<accession>A0ABY5MU66</accession>